<dbReference type="EMBL" id="CAJOBD010001655">
    <property type="protein sequence ID" value="CAF3820741.1"/>
    <property type="molecule type" value="Genomic_DNA"/>
</dbReference>
<organism evidence="3 4">
    <name type="scientific">Rotaria sordida</name>
    <dbReference type="NCBI Taxonomy" id="392033"/>
    <lineage>
        <taxon>Eukaryota</taxon>
        <taxon>Metazoa</taxon>
        <taxon>Spiralia</taxon>
        <taxon>Gnathifera</taxon>
        <taxon>Rotifera</taxon>
        <taxon>Eurotatoria</taxon>
        <taxon>Bdelloidea</taxon>
        <taxon>Philodinida</taxon>
        <taxon>Philodinidae</taxon>
        <taxon>Rotaria</taxon>
    </lineage>
</organism>
<dbReference type="Gene3D" id="3.90.830.10">
    <property type="entry name" value="Syntaxin Binding Protein 1, Chain A, domain 2"/>
    <property type="match status" value="1"/>
</dbReference>
<dbReference type="Gene3D" id="1.25.40.60">
    <property type="match status" value="1"/>
</dbReference>
<dbReference type="Proteomes" id="UP000663836">
    <property type="component" value="Unassembled WGS sequence"/>
</dbReference>
<dbReference type="GO" id="GO:0005509">
    <property type="term" value="F:calcium ion binding"/>
    <property type="evidence" value="ECO:0007669"/>
    <property type="project" value="InterPro"/>
</dbReference>
<protein>
    <recommendedName>
        <fullName evidence="2">EF-hand domain-containing protein</fullName>
    </recommendedName>
</protein>
<dbReference type="Gene3D" id="1.10.238.10">
    <property type="entry name" value="EF-hand"/>
    <property type="match status" value="1"/>
</dbReference>
<dbReference type="InterPro" id="IPR001619">
    <property type="entry name" value="Sec1-like"/>
</dbReference>
<evidence type="ECO:0000313" key="4">
    <source>
        <dbReference type="Proteomes" id="UP000663836"/>
    </source>
</evidence>
<sequence length="810" mass="92651">MTSSSIGPLSLRDRHIVALKQILNLNTPPSSISSLSTVDTAWKVLIYDELGQDIISPLLTVKELRDLGVTLHISLKSDRDPVDEIAAVYFIMPTKENISRIGKDVAEGLYESYYLNFIAPIPRDLLEDLATVVLESNSQQNITKIYDQYLDFITLEDDLFCLRQVGKDSISYYALNRPLMRDVDMDEIIKKLVDCLFSVCVTLGSIPIIRCPIGEAAGIIGQKLDEKLREHLRDHRNSLFSSDSMTIGSLSFQRPLLVILDRGTDLASLLHHTWTYQALAHDVLDFKLNRVEIEEVDESIVLNDGRHPSKRRTYDLIPTDKFWKQQKGNPFPIVAESIQEELERYRQSEDEVKRLKSAMGIEGDTQDLAIGLLNNTTSKLTSAVSSLPELLEKKRLLDAHTNIATALLDQIKKRKLDIFFETEEKLMTKQVQEKILMEVLSDPAAGTPEDKLRLFLIHYICTPTMIQTELDQYMTILRGSNCTCLDAITYIKRWKSISNMNIVSQTREGGTTTMGMFSNLVNKASKFAMEGVKNLVVKQYKLPVTKIVDNLMECRSSPETDDYRYFDPKLRSTDNTNVVRNRQGFNDAIVFMIGGGNYIEYQNLQDYAKTRSTTTATKRIIYGCTELVNASQFLEQSKNFKEEEIDNFRQCFQLFAPQGYVDTPDKLCFIMRSLSMAPTIAELKRYFTKYKKDAGVVEFDDFLKIVLEHRSTEDAPNEILAAFQHYDTQRLGYIDAKQLRYILTNTGEKLTDRDGKRKQKKTINNCLLIFGFLLLYLVDLILRELNVESDGRVFYDNLVHMLTQPLPGRR</sequence>
<dbReference type="InterPro" id="IPR043127">
    <property type="entry name" value="Sec-1-like_dom3a"/>
</dbReference>
<feature type="domain" description="EF-hand" evidence="2">
    <location>
        <begin position="714"/>
        <end position="749"/>
    </location>
</feature>
<dbReference type="Gene3D" id="3.40.50.2060">
    <property type="match status" value="1"/>
</dbReference>
<dbReference type="SUPFAM" id="SSF47473">
    <property type="entry name" value="EF-hand"/>
    <property type="match status" value="1"/>
</dbReference>
<dbReference type="InterPro" id="IPR043154">
    <property type="entry name" value="Sec-1-like_dom1"/>
</dbReference>
<dbReference type="Gene3D" id="3.40.50.1910">
    <property type="match status" value="1"/>
</dbReference>
<dbReference type="InterPro" id="IPR027482">
    <property type="entry name" value="Sec1-like_dom2"/>
</dbReference>
<comment type="similarity">
    <text evidence="1">Belongs to the STXBP/unc-18/SEC1 family.</text>
</comment>
<accession>A0A819CJ74</accession>
<evidence type="ECO:0000259" key="2">
    <source>
        <dbReference type="PROSITE" id="PS50222"/>
    </source>
</evidence>
<evidence type="ECO:0000313" key="3">
    <source>
        <dbReference type="EMBL" id="CAF3820741.1"/>
    </source>
</evidence>
<dbReference type="PROSITE" id="PS50222">
    <property type="entry name" value="EF_HAND_2"/>
    <property type="match status" value="1"/>
</dbReference>
<dbReference type="FunFam" id="1.10.238.10:FF:000001">
    <property type="entry name" value="Calmodulin 1"/>
    <property type="match status" value="1"/>
</dbReference>
<dbReference type="SUPFAM" id="SSF56815">
    <property type="entry name" value="Sec1/munc18-like (SM) proteins"/>
    <property type="match status" value="1"/>
</dbReference>
<dbReference type="InterPro" id="IPR036045">
    <property type="entry name" value="Sec1-like_sf"/>
</dbReference>
<proteinExistence type="inferred from homology"/>
<dbReference type="PANTHER" id="PTHR11679">
    <property type="entry name" value="VESICLE PROTEIN SORTING-ASSOCIATED"/>
    <property type="match status" value="1"/>
</dbReference>
<reference evidence="3" key="1">
    <citation type="submission" date="2021-02" db="EMBL/GenBank/DDBJ databases">
        <authorList>
            <person name="Nowell W R."/>
        </authorList>
    </citation>
    <scope>NUCLEOTIDE SEQUENCE</scope>
</reference>
<dbReference type="AlphaFoldDB" id="A0A819CJ74"/>
<dbReference type="InterPro" id="IPR002048">
    <property type="entry name" value="EF_hand_dom"/>
</dbReference>
<comment type="caution">
    <text evidence="3">The sequence shown here is derived from an EMBL/GenBank/DDBJ whole genome shotgun (WGS) entry which is preliminary data.</text>
</comment>
<gene>
    <name evidence="3" type="ORF">JBS370_LOCUS16446</name>
</gene>
<name>A0A819CJ74_9BILA</name>
<dbReference type="GO" id="GO:0016192">
    <property type="term" value="P:vesicle-mediated transport"/>
    <property type="evidence" value="ECO:0007669"/>
    <property type="project" value="InterPro"/>
</dbReference>
<dbReference type="Pfam" id="PF00995">
    <property type="entry name" value="Sec1"/>
    <property type="match status" value="1"/>
</dbReference>
<evidence type="ECO:0000256" key="1">
    <source>
        <dbReference type="ARBA" id="ARBA00009884"/>
    </source>
</evidence>
<dbReference type="InterPro" id="IPR011992">
    <property type="entry name" value="EF-hand-dom_pair"/>
</dbReference>